<feature type="compositionally biased region" description="Basic and acidic residues" evidence="1">
    <location>
        <begin position="46"/>
        <end position="66"/>
    </location>
</feature>
<feature type="compositionally biased region" description="Basic and acidic residues" evidence="1">
    <location>
        <begin position="11"/>
        <end position="36"/>
    </location>
</feature>
<feature type="region of interest" description="Disordered" evidence="1">
    <location>
        <begin position="1"/>
        <end position="105"/>
    </location>
</feature>
<dbReference type="AlphaFoldDB" id="A0A2B7Y5K3"/>
<dbReference type="PANTHER" id="PTHR39475">
    <property type="entry name" value="CONIDIATION-SPECIFIC PROTEIN 6"/>
    <property type="match status" value="1"/>
</dbReference>
<gene>
    <name evidence="2" type="ORF">AJ80_05195</name>
</gene>
<keyword evidence="3" id="KW-1185">Reference proteome</keyword>
<proteinExistence type="predicted"/>
<reference evidence="2 3" key="1">
    <citation type="submission" date="2017-10" db="EMBL/GenBank/DDBJ databases">
        <title>Comparative genomics in systemic dimorphic fungi from Ajellomycetaceae.</title>
        <authorList>
            <person name="Munoz J.F."/>
            <person name="Mcewen J.G."/>
            <person name="Clay O.K."/>
            <person name="Cuomo C.A."/>
        </authorList>
    </citation>
    <scope>NUCLEOTIDE SEQUENCE [LARGE SCALE GENOMIC DNA]</scope>
    <source>
        <strain evidence="2 3">UAMH7299</strain>
    </source>
</reference>
<sequence length="105" mass="11892">MAGNSNVGTRSLHEDGDQRNSPREELRAERRNREHPPASSGRGSVHLREQQDRIHPRRLSDDDLSKIDPTAPAKMHGNKPSRGAVVDADLKREDEERLRQKGINK</sequence>
<evidence type="ECO:0000256" key="1">
    <source>
        <dbReference type="SAM" id="MobiDB-lite"/>
    </source>
</evidence>
<dbReference type="OrthoDB" id="3358750at2759"/>
<protein>
    <submittedName>
        <fullName evidence="2">Uncharacterized protein</fullName>
    </submittedName>
</protein>
<evidence type="ECO:0000313" key="3">
    <source>
        <dbReference type="Proteomes" id="UP000224634"/>
    </source>
</evidence>
<dbReference type="STRING" id="1447883.A0A2B7Y5K3"/>
<evidence type="ECO:0000313" key="2">
    <source>
        <dbReference type="EMBL" id="PGH16510.1"/>
    </source>
</evidence>
<dbReference type="Proteomes" id="UP000224634">
    <property type="component" value="Unassembled WGS sequence"/>
</dbReference>
<feature type="compositionally biased region" description="Basic and acidic residues" evidence="1">
    <location>
        <begin position="88"/>
        <end position="99"/>
    </location>
</feature>
<comment type="caution">
    <text evidence="2">The sequence shown here is derived from an EMBL/GenBank/DDBJ whole genome shotgun (WGS) entry which is preliminary data.</text>
</comment>
<name>A0A2B7Y5K3_POLH7</name>
<dbReference type="PANTHER" id="PTHR39475:SF1">
    <property type="entry name" value="CONIDIATION-SPECIFIC PROTEIN 6"/>
    <property type="match status" value="1"/>
</dbReference>
<organism evidence="2 3">
    <name type="scientific">Polytolypa hystricis (strain UAMH7299)</name>
    <dbReference type="NCBI Taxonomy" id="1447883"/>
    <lineage>
        <taxon>Eukaryota</taxon>
        <taxon>Fungi</taxon>
        <taxon>Dikarya</taxon>
        <taxon>Ascomycota</taxon>
        <taxon>Pezizomycotina</taxon>
        <taxon>Eurotiomycetes</taxon>
        <taxon>Eurotiomycetidae</taxon>
        <taxon>Onygenales</taxon>
        <taxon>Onygenales incertae sedis</taxon>
        <taxon>Polytolypa</taxon>
    </lineage>
</organism>
<dbReference type="EMBL" id="PDNA01000073">
    <property type="protein sequence ID" value="PGH16510.1"/>
    <property type="molecule type" value="Genomic_DNA"/>
</dbReference>
<accession>A0A2B7Y5K3</accession>